<sequence>MDAFANHSCHLLQQLHNQRIQGLLCDCMLVVKGVSFKAHKNVLAAFSQYFRTLFQNSPSQKNDVFHLDIKNVGGIGQILDYMYTSHLDLNQDNIQNLLDIAQCLQVQNILNLCRSFLKTTRSVEQPASLTGNDTFSLRNTLVADTHCGHYDVLHVCSTAAACKALDDRQPESQACAPHSSSAERAKPKQDSVDLGRADLSFKLSNGHYKLRNFYRKQTICPSNQGSLEMAAGFIIPPAQDTAQDAALCNISQCPLESSSCPPLPPPFLVHSFNDFPVDQDTETTSVQPAKPLRPKKAIHLQKLNLLQSQKSPEQSSVRGPKRAITKGNELGSQSSTKRTTAVEVPEGKHPSRLMSSECVELEPSREPPGPESPLKVLLPERQYPCALCGKVFKHPSNLELHVRSHTGEKPFECNICGKCFSQAGNLQTHLRRHSGEKPFICEICGKRFAASGDVQRHIIIHSGEKRHLCDICGRGFSNFSNLKEHKKNHAAEKIFTCDECGKSFNLPRKLVKHRIRHTGEKPYNCSVCGKCFAGSGDLQRHVRMHTGEKPYPCETCNKCFSRSAVLRRHKKNHCKAIVDRFSHAMEIPDLEKSQCSDFFTQEISVSFLSASEKCPPHSRGHSPIELGAPGAPFVRARPRVRKDAQKLSLDPDKLCKSPEGLTRSCPFQESHPLQSGTPPSVPSSTCAPLGSGWNGDPPSSPTAPAEPRNNGGPFSSMTLWGLTMKTLQNESELGQ</sequence>
<comment type="subcellular location">
    <subcellularLocation>
        <location evidence="2">Cytoplasm</location>
    </subcellularLocation>
    <subcellularLocation>
        <location evidence="1">Nucleus</location>
    </subcellularLocation>
</comment>
<evidence type="ECO:0000256" key="3">
    <source>
        <dbReference type="ARBA" id="ARBA00006991"/>
    </source>
</evidence>
<dbReference type="GO" id="GO:0045944">
    <property type="term" value="P:positive regulation of transcription by RNA polymerase II"/>
    <property type="evidence" value="ECO:0007669"/>
    <property type="project" value="Ensembl"/>
</dbReference>
<dbReference type="InterPro" id="IPR011333">
    <property type="entry name" value="SKP1/BTB/POZ_sf"/>
</dbReference>
<evidence type="ECO:0000256" key="4">
    <source>
        <dbReference type="ARBA" id="ARBA00022490"/>
    </source>
</evidence>
<evidence type="ECO:0000256" key="18">
    <source>
        <dbReference type="PROSITE-ProRule" id="PRU00042"/>
    </source>
</evidence>
<dbReference type="GO" id="GO:0005654">
    <property type="term" value="C:nucleoplasm"/>
    <property type="evidence" value="ECO:0007669"/>
    <property type="project" value="Ensembl"/>
</dbReference>
<feature type="domain" description="C2H2-type" evidence="21">
    <location>
        <begin position="439"/>
        <end position="466"/>
    </location>
</feature>
<keyword evidence="11" id="KW-0010">Activator</keyword>
<feature type="region of interest" description="Disordered" evidence="19">
    <location>
        <begin position="305"/>
        <end position="354"/>
    </location>
</feature>
<dbReference type="GeneTree" id="ENSGT00940000158750"/>
<dbReference type="GO" id="GO:0005829">
    <property type="term" value="C:cytosol"/>
    <property type="evidence" value="ECO:0007669"/>
    <property type="project" value="Ensembl"/>
</dbReference>
<feature type="domain" description="C2H2-type" evidence="21">
    <location>
        <begin position="495"/>
        <end position="522"/>
    </location>
</feature>
<protein>
    <recommendedName>
        <fullName evidence="16">Zinc finger and BTB domain-containing protein 49</fullName>
    </recommendedName>
    <alternativeName>
        <fullName evidence="17">Zinc finger protein 509</fullName>
    </alternativeName>
</protein>
<evidence type="ECO:0000256" key="6">
    <source>
        <dbReference type="ARBA" id="ARBA00022737"/>
    </source>
</evidence>
<dbReference type="GO" id="GO:0008285">
    <property type="term" value="P:negative regulation of cell population proliferation"/>
    <property type="evidence" value="ECO:0007669"/>
    <property type="project" value="Ensembl"/>
</dbReference>
<evidence type="ECO:0000256" key="5">
    <source>
        <dbReference type="ARBA" id="ARBA00022723"/>
    </source>
</evidence>
<proteinExistence type="inferred from homology"/>
<evidence type="ECO:0000256" key="1">
    <source>
        <dbReference type="ARBA" id="ARBA00004123"/>
    </source>
</evidence>
<comment type="function">
    <text evidence="15">Transcription factor. Inhibits cell proliferation by activating either CDKN1A/p21 transcription or RB1 transcription.</text>
</comment>
<evidence type="ECO:0000256" key="13">
    <source>
        <dbReference type="ARBA" id="ARBA00023242"/>
    </source>
</evidence>
<evidence type="ECO:0000256" key="12">
    <source>
        <dbReference type="ARBA" id="ARBA00023163"/>
    </source>
</evidence>
<dbReference type="PROSITE" id="PS50157">
    <property type="entry name" value="ZINC_FINGER_C2H2_2"/>
    <property type="match status" value="7"/>
</dbReference>
<feature type="compositionally biased region" description="Polar residues" evidence="19">
    <location>
        <begin position="665"/>
        <end position="686"/>
    </location>
</feature>
<keyword evidence="12" id="KW-0804">Transcription</keyword>
<feature type="region of interest" description="Disordered" evidence="19">
    <location>
        <begin position="614"/>
        <end position="634"/>
    </location>
</feature>
<feature type="domain" description="C2H2-type" evidence="21">
    <location>
        <begin position="523"/>
        <end position="550"/>
    </location>
</feature>
<evidence type="ECO:0000256" key="15">
    <source>
        <dbReference type="ARBA" id="ARBA00056132"/>
    </source>
</evidence>
<evidence type="ECO:0000256" key="14">
    <source>
        <dbReference type="ARBA" id="ARBA00023306"/>
    </source>
</evidence>
<dbReference type="GO" id="GO:0008270">
    <property type="term" value="F:zinc ion binding"/>
    <property type="evidence" value="ECO:0007669"/>
    <property type="project" value="UniProtKB-KW"/>
</dbReference>
<keyword evidence="23" id="KW-1185">Reference proteome</keyword>
<dbReference type="Proteomes" id="UP000694406">
    <property type="component" value="Unplaced"/>
</dbReference>
<dbReference type="Pfam" id="PF00096">
    <property type="entry name" value="zf-C2H2"/>
    <property type="match status" value="6"/>
</dbReference>
<dbReference type="InterPro" id="IPR013087">
    <property type="entry name" value="Znf_C2H2_type"/>
</dbReference>
<dbReference type="GO" id="GO:0000981">
    <property type="term" value="F:DNA-binding transcription factor activity, RNA polymerase II-specific"/>
    <property type="evidence" value="ECO:0007669"/>
    <property type="project" value="TreeGrafter"/>
</dbReference>
<keyword evidence="13" id="KW-0539">Nucleus</keyword>
<dbReference type="GO" id="GO:0140297">
    <property type="term" value="F:DNA-binding transcription factor binding"/>
    <property type="evidence" value="ECO:0007669"/>
    <property type="project" value="Ensembl"/>
</dbReference>
<dbReference type="SUPFAM" id="SSF54695">
    <property type="entry name" value="POZ domain"/>
    <property type="match status" value="1"/>
</dbReference>
<dbReference type="FunFam" id="3.30.160.60:FF:001099">
    <property type="entry name" value="zinc finger and BTB domain-containing protein 49"/>
    <property type="match status" value="1"/>
</dbReference>
<evidence type="ECO:0000256" key="16">
    <source>
        <dbReference type="ARBA" id="ARBA00070974"/>
    </source>
</evidence>
<evidence type="ECO:0000259" key="21">
    <source>
        <dbReference type="PROSITE" id="PS50157"/>
    </source>
</evidence>
<feature type="domain" description="C2H2-type" evidence="21">
    <location>
        <begin position="467"/>
        <end position="494"/>
    </location>
</feature>
<dbReference type="GO" id="GO:0051726">
    <property type="term" value="P:regulation of cell cycle"/>
    <property type="evidence" value="ECO:0007669"/>
    <property type="project" value="Ensembl"/>
</dbReference>
<dbReference type="FunFam" id="3.30.160.60:FF:000166">
    <property type="entry name" value="Zinc finger and BTB domain-containing 49"/>
    <property type="match status" value="1"/>
</dbReference>
<dbReference type="Gene3D" id="3.30.710.10">
    <property type="entry name" value="Potassium Channel Kv1.1, Chain A"/>
    <property type="match status" value="1"/>
</dbReference>
<evidence type="ECO:0000313" key="22">
    <source>
        <dbReference type="Ensembl" id="ENSLLTP00000016197.1"/>
    </source>
</evidence>
<dbReference type="SUPFAM" id="SSF57667">
    <property type="entry name" value="beta-beta-alpha zinc fingers"/>
    <property type="match status" value="4"/>
</dbReference>
<evidence type="ECO:0000256" key="2">
    <source>
        <dbReference type="ARBA" id="ARBA00004496"/>
    </source>
</evidence>
<evidence type="ECO:0000256" key="19">
    <source>
        <dbReference type="SAM" id="MobiDB-lite"/>
    </source>
</evidence>
<evidence type="ECO:0000256" key="10">
    <source>
        <dbReference type="ARBA" id="ARBA00023125"/>
    </source>
</evidence>
<dbReference type="Ensembl" id="ENSLLTT00000016813.1">
    <property type="protein sequence ID" value="ENSLLTP00000016197.1"/>
    <property type="gene ID" value="ENSLLTG00000012381.1"/>
</dbReference>
<gene>
    <name evidence="22" type="primary">ZBTB49</name>
</gene>
<feature type="domain" description="C2H2-type" evidence="21">
    <location>
        <begin position="383"/>
        <end position="410"/>
    </location>
</feature>
<evidence type="ECO:0000256" key="8">
    <source>
        <dbReference type="ARBA" id="ARBA00022833"/>
    </source>
</evidence>
<keyword evidence="7 18" id="KW-0863">Zinc-finger</keyword>
<feature type="compositionally biased region" description="Polar residues" evidence="19">
    <location>
        <begin position="330"/>
        <end position="339"/>
    </location>
</feature>
<keyword evidence="4" id="KW-0963">Cytoplasm</keyword>
<name>A0A8C5WV94_LATLA</name>
<dbReference type="FunFam" id="3.30.160.60:FF:001818">
    <property type="entry name" value="GDNF-inducible zinc finger protein 1 isoform X1"/>
    <property type="match status" value="1"/>
</dbReference>
<dbReference type="SMART" id="SM00355">
    <property type="entry name" value="ZnF_C2H2"/>
    <property type="match status" value="7"/>
</dbReference>
<dbReference type="Pfam" id="PF13912">
    <property type="entry name" value="zf-C2H2_6"/>
    <property type="match status" value="1"/>
</dbReference>
<dbReference type="AlphaFoldDB" id="A0A8C5WV94"/>
<dbReference type="SMART" id="SM00225">
    <property type="entry name" value="BTB"/>
    <property type="match status" value="1"/>
</dbReference>
<feature type="domain" description="C2H2-type" evidence="21">
    <location>
        <begin position="411"/>
        <end position="438"/>
    </location>
</feature>
<dbReference type="FunFam" id="3.30.160.60:FF:000835">
    <property type="entry name" value="Zinc finger and BTB domain-containing protein 49"/>
    <property type="match status" value="1"/>
</dbReference>
<evidence type="ECO:0000256" key="9">
    <source>
        <dbReference type="ARBA" id="ARBA00023015"/>
    </source>
</evidence>
<dbReference type="InterPro" id="IPR000210">
    <property type="entry name" value="BTB/POZ_dom"/>
</dbReference>
<evidence type="ECO:0000313" key="23">
    <source>
        <dbReference type="Proteomes" id="UP000694406"/>
    </source>
</evidence>
<keyword evidence="8" id="KW-0862">Zinc</keyword>
<accession>A0A8C5WV94</accession>
<evidence type="ECO:0000259" key="20">
    <source>
        <dbReference type="PROSITE" id="PS50097"/>
    </source>
</evidence>
<dbReference type="FunFam" id="3.30.160.60:FF:000927">
    <property type="entry name" value="Zinc finger and BTB domain-containing protein 49"/>
    <property type="match status" value="1"/>
</dbReference>
<feature type="region of interest" description="Disordered" evidence="19">
    <location>
        <begin position="665"/>
        <end position="722"/>
    </location>
</feature>
<dbReference type="PROSITE" id="PS00028">
    <property type="entry name" value="ZINC_FINGER_C2H2_1"/>
    <property type="match status" value="7"/>
</dbReference>
<dbReference type="PANTHER" id="PTHR24394:SF50">
    <property type="entry name" value="ZINC FINGER AND BTB DOMAIN CONTAINING 49"/>
    <property type="match status" value="1"/>
</dbReference>
<keyword evidence="6" id="KW-0677">Repeat</keyword>
<keyword evidence="14" id="KW-0131">Cell cycle</keyword>
<keyword evidence="10" id="KW-0238">DNA-binding</keyword>
<dbReference type="GO" id="GO:0015630">
    <property type="term" value="C:microtubule cytoskeleton"/>
    <property type="evidence" value="ECO:0007669"/>
    <property type="project" value="Ensembl"/>
</dbReference>
<feature type="domain" description="BTB" evidence="20">
    <location>
        <begin position="25"/>
        <end position="91"/>
    </location>
</feature>
<dbReference type="InterPro" id="IPR036236">
    <property type="entry name" value="Znf_C2H2_sf"/>
</dbReference>
<dbReference type="Pfam" id="PF00651">
    <property type="entry name" value="BTB"/>
    <property type="match status" value="1"/>
</dbReference>
<dbReference type="PANTHER" id="PTHR24394">
    <property type="entry name" value="ZINC FINGER PROTEIN"/>
    <property type="match status" value="1"/>
</dbReference>
<keyword evidence="5" id="KW-0479">Metal-binding</keyword>
<dbReference type="CDD" id="cd18233">
    <property type="entry name" value="BTB_POZ_ZBTB49"/>
    <property type="match status" value="1"/>
</dbReference>
<dbReference type="PROSITE" id="PS50097">
    <property type="entry name" value="BTB"/>
    <property type="match status" value="1"/>
</dbReference>
<dbReference type="FunFam" id="3.30.160.60:FF:001123">
    <property type="entry name" value="Zinc finger and BTB domain-containing protein 49"/>
    <property type="match status" value="1"/>
</dbReference>
<dbReference type="GO" id="GO:0001223">
    <property type="term" value="F:transcription coactivator binding"/>
    <property type="evidence" value="ECO:0007669"/>
    <property type="project" value="Ensembl"/>
</dbReference>
<dbReference type="GO" id="GO:0043565">
    <property type="term" value="F:sequence-specific DNA binding"/>
    <property type="evidence" value="ECO:0007669"/>
    <property type="project" value="Ensembl"/>
</dbReference>
<comment type="similarity">
    <text evidence="3">Belongs to the krueppel C2H2-type zinc-finger protein family.</text>
</comment>
<evidence type="ECO:0000256" key="7">
    <source>
        <dbReference type="ARBA" id="ARBA00022771"/>
    </source>
</evidence>
<keyword evidence="9" id="KW-0805">Transcription regulation</keyword>
<dbReference type="Gene3D" id="3.30.160.60">
    <property type="entry name" value="Classic Zinc Finger"/>
    <property type="match status" value="7"/>
</dbReference>
<reference evidence="22" key="2">
    <citation type="submission" date="2025-09" db="UniProtKB">
        <authorList>
            <consortium name="Ensembl"/>
        </authorList>
    </citation>
    <scope>IDENTIFICATION</scope>
</reference>
<reference evidence="22" key="1">
    <citation type="submission" date="2025-08" db="UniProtKB">
        <authorList>
            <consortium name="Ensembl"/>
        </authorList>
    </citation>
    <scope>IDENTIFICATION</scope>
</reference>
<dbReference type="FunFam" id="3.30.160.60:FF:000267">
    <property type="entry name" value="Zinc finger and BTB domain-containing 49"/>
    <property type="match status" value="1"/>
</dbReference>
<organism evidence="22 23">
    <name type="scientific">Laticauda laticaudata</name>
    <name type="common">Blue-ringed sea krait</name>
    <name type="synonym">Blue-lipped sea krait</name>
    <dbReference type="NCBI Taxonomy" id="8630"/>
    <lineage>
        <taxon>Eukaryota</taxon>
        <taxon>Metazoa</taxon>
        <taxon>Chordata</taxon>
        <taxon>Craniata</taxon>
        <taxon>Vertebrata</taxon>
        <taxon>Euteleostomi</taxon>
        <taxon>Lepidosauria</taxon>
        <taxon>Squamata</taxon>
        <taxon>Bifurcata</taxon>
        <taxon>Unidentata</taxon>
        <taxon>Episquamata</taxon>
        <taxon>Toxicofera</taxon>
        <taxon>Serpentes</taxon>
        <taxon>Colubroidea</taxon>
        <taxon>Elapidae</taxon>
        <taxon>Laticaudinae</taxon>
        <taxon>Laticauda</taxon>
    </lineage>
</organism>
<evidence type="ECO:0000256" key="17">
    <source>
        <dbReference type="ARBA" id="ARBA00078459"/>
    </source>
</evidence>
<feature type="domain" description="C2H2-type" evidence="21">
    <location>
        <begin position="551"/>
        <end position="573"/>
    </location>
</feature>
<evidence type="ECO:0000256" key="11">
    <source>
        <dbReference type="ARBA" id="ARBA00023159"/>
    </source>
</evidence>